<organism evidence="4 5">
    <name type="scientific">Ephemerocybe angulata</name>
    <dbReference type="NCBI Taxonomy" id="980116"/>
    <lineage>
        <taxon>Eukaryota</taxon>
        <taxon>Fungi</taxon>
        <taxon>Dikarya</taxon>
        <taxon>Basidiomycota</taxon>
        <taxon>Agaricomycotina</taxon>
        <taxon>Agaricomycetes</taxon>
        <taxon>Agaricomycetidae</taxon>
        <taxon>Agaricales</taxon>
        <taxon>Agaricineae</taxon>
        <taxon>Psathyrellaceae</taxon>
        <taxon>Ephemerocybe</taxon>
    </lineage>
</organism>
<dbReference type="PROSITE" id="PS51257">
    <property type="entry name" value="PROKAR_LIPOPROTEIN"/>
    <property type="match status" value="1"/>
</dbReference>
<proteinExistence type="predicted"/>
<evidence type="ECO:0000256" key="2">
    <source>
        <dbReference type="SAM" id="SignalP"/>
    </source>
</evidence>
<feature type="signal peptide" evidence="2">
    <location>
        <begin position="1"/>
        <end position="21"/>
    </location>
</feature>
<reference evidence="4 5" key="1">
    <citation type="journal article" date="2020" name="ISME J.">
        <title>Uncovering the hidden diversity of litter-decomposition mechanisms in mushroom-forming fungi.</title>
        <authorList>
            <person name="Floudas D."/>
            <person name="Bentzer J."/>
            <person name="Ahren D."/>
            <person name="Johansson T."/>
            <person name="Persson P."/>
            <person name="Tunlid A."/>
        </authorList>
    </citation>
    <scope>NUCLEOTIDE SEQUENCE [LARGE SCALE GENOMIC DNA]</scope>
    <source>
        <strain evidence="4 5">CBS 175.51</strain>
    </source>
</reference>
<sequence>MRMSLVSLISFAIALASCVHAHPDHSTSLDALSARDILDALSTRDIIDELSDRLERRAFVCSVCNNAFPSASALQDHVKRAHAAH</sequence>
<evidence type="ECO:0000313" key="4">
    <source>
        <dbReference type="EMBL" id="KAF5335702.1"/>
    </source>
</evidence>
<feature type="domain" description="C2H2-type" evidence="3">
    <location>
        <begin position="59"/>
        <end position="85"/>
    </location>
</feature>
<name>A0A8H5C5P0_9AGAR</name>
<feature type="chain" id="PRO_5034142891" description="C2H2-type domain-containing protein" evidence="2">
    <location>
        <begin position="22"/>
        <end position="85"/>
    </location>
</feature>
<dbReference type="AlphaFoldDB" id="A0A8H5C5P0"/>
<dbReference type="GO" id="GO:0008270">
    <property type="term" value="F:zinc ion binding"/>
    <property type="evidence" value="ECO:0007669"/>
    <property type="project" value="UniProtKB-KW"/>
</dbReference>
<accession>A0A8H5C5P0</accession>
<keyword evidence="2" id="KW-0732">Signal</keyword>
<evidence type="ECO:0000259" key="3">
    <source>
        <dbReference type="PROSITE" id="PS50157"/>
    </source>
</evidence>
<dbReference type="InterPro" id="IPR013087">
    <property type="entry name" value="Znf_C2H2_type"/>
</dbReference>
<evidence type="ECO:0000313" key="5">
    <source>
        <dbReference type="Proteomes" id="UP000541558"/>
    </source>
</evidence>
<dbReference type="OrthoDB" id="2835827at2759"/>
<dbReference type="PROSITE" id="PS50157">
    <property type="entry name" value="ZINC_FINGER_C2H2_2"/>
    <property type="match status" value="1"/>
</dbReference>
<dbReference type="Proteomes" id="UP000541558">
    <property type="component" value="Unassembled WGS sequence"/>
</dbReference>
<protein>
    <recommendedName>
        <fullName evidence="3">C2H2-type domain-containing protein</fullName>
    </recommendedName>
</protein>
<dbReference type="Gene3D" id="3.30.160.60">
    <property type="entry name" value="Classic Zinc Finger"/>
    <property type="match status" value="1"/>
</dbReference>
<dbReference type="EMBL" id="JAACJK010000060">
    <property type="protein sequence ID" value="KAF5335702.1"/>
    <property type="molecule type" value="Genomic_DNA"/>
</dbReference>
<evidence type="ECO:0000256" key="1">
    <source>
        <dbReference type="PROSITE-ProRule" id="PRU00042"/>
    </source>
</evidence>
<dbReference type="PROSITE" id="PS00028">
    <property type="entry name" value="ZINC_FINGER_C2H2_1"/>
    <property type="match status" value="1"/>
</dbReference>
<comment type="caution">
    <text evidence="4">The sequence shown here is derived from an EMBL/GenBank/DDBJ whole genome shotgun (WGS) entry which is preliminary data.</text>
</comment>
<keyword evidence="1" id="KW-0479">Metal-binding</keyword>
<gene>
    <name evidence="4" type="ORF">D9611_009607</name>
</gene>
<keyword evidence="1" id="KW-0862">Zinc</keyword>
<dbReference type="SMART" id="SM00355">
    <property type="entry name" value="ZnF_C2H2"/>
    <property type="match status" value="1"/>
</dbReference>
<keyword evidence="5" id="KW-1185">Reference proteome</keyword>
<keyword evidence="1" id="KW-0863">Zinc-finger</keyword>